<organism evidence="2">
    <name type="scientific">Culex pipiens</name>
    <name type="common">House mosquito</name>
    <dbReference type="NCBI Taxonomy" id="7175"/>
    <lineage>
        <taxon>Eukaryota</taxon>
        <taxon>Metazoa</taxon>
        <taxon>Ecdysozoa</taxon>
        <taxon>Arthropoda</taxon>
        <taxon>Hexapoda</taxon>
        <taxon>Insecta</taxon>
        <taxon>Pterygota</taxon>
        <taxon>Neoptera</taxon>
        <taxon>Endopterygota</taxon>
        <taxon>Diptera</taxon>
        <taxon>Nematocera</taxon>
        <taxon>Culicoidea</taxon>
        <taxon>Culicidae</taxon>
        <taxon>Culicinae</taxon>
        <taxon>Culicini</taxon>
        <taxon>Culex</taxon>
        <taxon>Culex</taxon>
    </lineage>
</organism>
<protein>
    <submittedName>
        <fullName evidence="2">(northern house mosquito) hypothetical protein</fullName>
    </submittedName>
</protein>
<reference evidence="2" key="1">
    <citation type="submission" date="2021-05" db="EMBL/GenBank/DDBJ databases">
        <authorList>
            <person name="Alioto T."/>
            <person name="Alioto T."/>
            <person name="Gomez Garrido J."/>
        </authorList>
    </citation>
    <scope>NUCLEOTIDE SEQUENCE</scope>
</reference>
<name>A0A8D8FBJ3_CULPI</name>
<evidence type="ECO:0000256" key="1">
    <source>
        <dbReference type="SAM" id="MobiDB-lite"/>
    </source>
</evidence>
<accession>A0A8D8FBJ3</accession>
<dbReference type="AlphaFoldDB" id="A0A8D8FBJ3"/>
<sequence>MRHRRTDRLQHHHRSTVGAEKRQRRPTRRTQRSPAQFQINPAGGQGVQVDRRKGSNNRRRWHLQRTRCIRENPRGSQCGSAVHGAHLPWASNREQGQGRAGPVAEREWVRECAAGGWKGC</sequence>
<dbReference type="EMBL" id="HBUE01050008">
    <property type="protein sequence ID" value="CAG6464009.1"/>
    <property type="molecule type" value="Transcribed_RNA"/>
</dbReference>
<evidence type="ECO:0000313" key="2">
    <source>
        <dbReference type="EMBL" id="CAG6464009.1"/>
    </source>
</evidence>
<feature type="compositionally biased region" description="Basic residues" evidence="1">
    <location>
        <begin position="22"/>
        <end position="31"/>
    </location>
</feature>
<feature type="region of interest" description="Disordered" evidence="1">
    <location>
        <begin position="1"/>
        <end position="60"/>
    </location>
</feature>
<feature type="compositionally biased region" description="Basic residues" evidence="1">
    <location>
        <begin position="1"/>
        <end position="15"/>
    </location>
</feature>
<proteinExistence type="predicted"/>